<evidence type="ECO:0000313" key="1">
    <source>
        <dbReference type="EMBL" id="KZP16072.1"/>
    </source>
</evidence>
<dbReference type="Gene3D" id="3.80.10.10">
    <property type="entry name" value="Ribonuclease Inhibitor"/>
    <property type="match status" value="1"/>
</dbReference>
<accession>A0A166EST8</accession>
<gene>
    <name evidence="1" type="ORF">FIBSPDRAFT_66329</name>
</gene>
<evidence type="ECO:0000313" key="2">
    <source>
        <dbReference type="Proteomes" id="UP000076532"/>
    </source>
</evidence>
<protein>
    <submittedName>
        <fullName evidence="1">Uncharacterized protein</fullName>
    </submittedName>
</protein>
<dbReference type="AlphaFoldDB" id="A0A166EST8"/>
<dbReference type="SUPFAM" id="SSF52047">
    <property type="entry name" value="RNI-like"/>
    <property type="match status" value="1"/>
</dbReference>
<dbReference type="OrthoDB" id="2269034at2759"/>
<reference evidence="1 2" key="1">
    <citation type="journal article" date="2016" name="Mol. Biol. Evol.">
        <title>Comparative Genomics of Early-Diverging Mushroom-Forming Fungi Provides Insights into the Origins of Lignocellulose Decay Capabilities.</title>
        <authorList>
            <person name="Nagy L.G."/>
            <person name="Riley R."/>
            <person name="Tritt A."/>
            <person name="Adam C."/>
            <person name="Daum C."/>
            <person name="Floudas D."/>
            <person name="Sun H."/>
            <person name="Yadav J.S."/>
            <person name="Pangilinan J."/>
            <person name="Larsson K.H."/>
            <person name="Matsuura K."/>
            <person name="Barry K."/>
            <person name="Labutti K."/>
            <person name="Kuo R."/>
            <person name="Ohm R.A."/>
            <person name="Bhattacharya S.S."/>
            <person name="Shirouzu T."/>
            <person name="Yoshinaga Y."/>
            <person name="Martin F.M."/>
            <person name="Grigoriev I.V."/>
            <person name="Hibbett D.S."/>
        </authorList>
    </citation>
    <scope>NUCLEOTIDE SEQUENCE [LARGE SCALE GENOMIC DNA]</scope>
    <source>
        <strain evidence="1 2">CBS 109695</strain>
    </source>
</reference>
<organism evidence="1 2">
    <name type="scientific">Athelia psychrophila</name>
    <dbReference type="NCBI Taxonomy" id="1759441"/>
    <lineage>
        <taxon>Eukaryota</taxon>
        <taxon>Fungi</taxon>
        <taxon>Dikarya</taxon>
        <taxon>Basidiomycota</taxon>
        <taxon>Agaricomycotina</taxon>
        <taxon>Agaricomycetes</taxon>
        <taxon>Agaricomycetidae</taxon>
        <taxon>Atheliales</taxon>
        <taxon>Atheliaceae</taxon>
        <taxon>Athelia</taxon>
    </lineage>
</organism>
<name>A0A166EST8_9AGAM</name>
<sequence>MHGALYTSITHPFSAVHHPQDQIFYAGKDLAQVDYSRRLPPEMLCEIFLQSLPDDRLGEYDEYISQALGLTHVCSTWRSLGIASPSMWTHLRFVAYSARELEVAEAWLIRSRNHPLTFTATSSPIAFDLVATQSACEIILDVLARQCKRWKNVNLFLWEPIPDRITSQLTNNLPLLESLSISAGFNLGFSQGFHVAPELRRLSLRQMGDIQESQLPWNDLTSLNIGEVHGRNCFNVLRHLPKLVTLKIKFSWNSGDVRGNDTPHIQLAFLADIEIDTDEDSAQLVSFWDHFTFPSLNHFRLLGTWVNDVGCVKFALMLARSSTNNPLTSLGLDGGGPLGAQGIRKEHLAHILHTASNIKNLELTGFIYGQVGEAGVLETLMISQGRCLIPDLEKLALCPFSFGNGNLLANMIESRRNLGALRSVLVTGLVHLDPFLLNFDPRSWRHVPRKGC</sequence>
<dbReference type="Proteomes" id="UP000076532">
    <property type="component" value="Unassembled WGS sequence"/>
</dbReference>
<dbReference type="InterPro" id="IPR032675">
    <property type="entry name" value="LRR_dom_sf"/>
</dbReference>
<proteinExistence type="predicted"/>
<keyword evidence="2" id="KW-1185">Reference proteome</keyword>
<dbReference type="EMBL" id="KV417597">
    <property type="protein sequence ID" value="KZP16072.1"/>
    <property type="molecule type" value="Genomic_DNA"/>
</dbReference>